<reference evidence="2" key="1">
    <citation type="submission" date="2023-06" db="EMBL/GenBank/DDBJ databases">
        <title>Genome-scale phylogeny and comparative genomics of the fungal order Sordariales.</title>
        <authorList>
            <consortium name="Lawrence Berkeley National Laboratory"/>
            <person name="Hensen N."/>
            <person name="Bonometti L."/>
            <person name="Westerberg I."/>
            <person name="Brannstrom I.O."/>
            <person name="Guillou S."/>
            <person name="Cros-Aarteil S."/>
            <person name="Calhoun S."/>
            <person name="Haridas S."/>
            <person name="Kuo A."/>
            <person name="Mondo S."/>
            <person name="Pangilinan J."/>
            <person name="Riley R."/>
            <person name="LaButti K."/>
            <person name="Andreopoulos B."/>
            <person name="Lipzen A."/>
            <person name="Chen C."/>
            <person name="Yanf M."/>
            <person name="Daum C."/>
            <person name="Ng V."/>
            <person name="Clum A."/>
            <person name="Steindorff A."/>
            <person name="Ohm R."/>
            <person name="Martin F."/>
            <person name="Silar P."/>
            <person name="Natvig D."/>
            <person name="Lalanne C."/>
            <person name="Gautier V."/>
            <person name="Ament-velasquez S.L."/>
            <person name="Kruys A."/>
            <person name="Hutchinson M.I."/>
            <person name="Powell A.J."/>
            <person name="Barry K."/>
            <person name="Miller A.N."/>
            <person name="Grigoriev I.V."/>
            <person name="Debuchy R."/>
            <person name="Gladieux P."/>
            <person name="Thoren M.H."/>
            <person name="Johannesson H."/>
        </authorList>
    </citation>
    <scope>NUCLEOTIDE SEQUENCE</scope>
    <source>
        <strain evidence="2">SMH2392-1A</strain>
    </source>
</reference>
<keyword evidence="1" id="KW-0732">Signal</keyword>
<feature type="signal peptide" evidence="1">
    <location>
        <begin position="1"/>
        <end position="26"/>
    </location>
</feature>
<proteinExistence type="predicted"/>
<dbReference type="AlphaFoldDB" id="A0AA40ABK1"/>
<dbReference type="RefSeq" id="XP_060294102.1">
    <property type="nucleotide sequence ID" value="XM_060440074.1"/>
</dbReference>
<dbReference type="EMBL" id="JAUIRO010000005">
    <property type="protein sequence ID" value="KAK0712779.1"/>
    <property type="molecule type" value="Genomic_DNA"/>
</dbReference>
<comment type="caution">
    <text evidence="2">The sequence shown here is derived from an EMBL/GenBank/DDBJ whole genome shotgun (WGS) entry which is preliminary data.</text>
</comment>
<dbReference type="Proteomes" id="UP001172101">
    <property type="component" value="Unassembled WGS sequence"/>
</dbReference>
<dbReference type="GeneID" id="85323344"/>
<accession>A0AA40ABK1</accession>
<evidence type="ECO:0000256" key="1">
    <source>
        <dbReference type="SAM" id="SignalP"/>
    </source>
</evidence>
<sequence>MATMFRRNVHLAVGLMALGATTAAKADSTTDAVPTTLATAAVSTTTTWTSLDMAIPYPYTGPQFSLTVGGDDQQTTAVLSLLSRNPCGGGTDFASTTTVDLPVDCRGAAALSVSVYHARCPLGRAGPPATVDTVTATPRTRWGFTCAPTPAPASQSSYQLADLTRTLPVPTVRADQHPTETPVALAALHRADGTCYVSLDLMPADGGSREDLFAAVSASCSAARLHPTSYAATVTSTVAFACDGCQYVRGGDMRHTCARSFSSLEPLASEVVVATATTKWAYDCLPRS</sequence>
<organism evidence="2 3">
    <name type="scientific">Lasiosphaeria miniovina</name>
    <dbReference type="NCBI Taxonomy" id="1954250"/>
    <lineage>
        <taxon>Eukaryota</taxon>
        <taxon>Fungi</taxon>
        <taxon>Dikarya</taxon>
        <taxon>Ascomycota</taxon>
        <taxon>Pezizomycotina</taxon>
        <taxon>Sordariomycetes</taxon>
        <taxon>Sordariomycetidae</taxon>
        <taxon>Sordariales</taxon>
        <taxon>Lasiosphaeriaceae</taxon>
        <taxon>Lasiosphaeria</taxon>
    </lineage>
</organism>
<feature type="chain" id="PRO_5041320305" evidence="1">
    <location>
        <begin position="27"/>
        <end position="288"/>
    </location>
</feature>
<evidence type="ECO:0000313" key="3">
    <source>
        <dbReference type="Proteomes" id="UP001172101"/>
    </source>
</evidence>
<name>A0AA40ABK1_9PEZI</name>
<keyword evidence="3" id="KW-1185">Reference proteome</keyword>
<protein>
    <submittedName>
        <fullName evidence="2">Uncharacterized protein</fullName>
    </submittedName>
</protein>
<evidence type="ECO:0000313" key="2">
    <source>
        <dbReference type="EMBL" id="KAK0712779.1"/>
    </source>
</evidence>
<gene>
    <name evidence="2" type="ORF">B0T26DRAFT_677197</name>
</gene>